<dbReference type="PANTHER" id="PTHR35149">
    <property type="entry name" value="SLL5132 PROTEIN"/>
    <property type="match status" value="1"/>
</dbReference>
<dbReference type="PANTHER" id="PTHR35149:SF1">
    <property type="entry name" value="DUF5655 DOMAIN-CONTAINING PROTEIN"/>
    <property type="match status" value="1"/>
</dbReference>
<dbReference type="AlphaFoldDB" id="A0A7K0KI84"/>
<evidence type="ECO:0000313" key="2">
    <source>
        <dbReference type="EMBL" id="MST85589.1"/>
    </source>
</evidence>
<proteinExistence type="predicted"/>
<accession>A0A7K0KI84</accession>
<evidence type="ECO:0000313" key="3">
    <source>
        <dbReference type="Proteomes" id="UP000438914"/>
    </source>
</evidence>
<evidence type="ECO:0000259" key="1">
    <source>
        <dbReference type="Pfam" id="PF03235"/>
    </source>
</evidence>
<protein>
    <submittedName>
        <fullName evidence="2">DUF262 domain-containing protein</fullName>
    </submittedName>
</protein>
<dbReference type="EMBL" id="VUNG01000043">
    <property type="protein sequence ID" value="MST85589.1"/>
    <property type="molecule type" value="Genomic_DNA"/>
</dbReference>
<sequence length="694" mass="80771">MSNMKEKELPLLECSINDIYCQGQESKTYLIPIYQRNYAWQEDEIRALIKDVYDSMKKSDKSVYYIGTLVTYNRGDHVYEVIDGQQRLTTIYLILKAMKVDSIKNKLTYSARKRSASTIRHLDNCQDLDGEVDNGIRDGYQNASNALKDIVGINEKEEFMQFFLNNVHIIHYSVPKDVDLNHYFEVMNSRGEQLEKHEIVKSMLSEPMLSEHLDKTKTDIATFGKVWEACSEMNAYIQQTFSEKQVFGDHLNDFAINDFSEIPARDESDGKETIINLLGKPIEQQNVSTAYEQSDKFQPIIDFPNFLLIVLKVTMMDEKGFVPSDFILDDKELLDEFKKSLDGAADKAYFARQFAFNLLKAKFFLDNYIVHHALDNKETVGDNPWKLQCLYKENNKKQYLKNLSENADIQKELVHLLSMFEVTFTPKQRKNYLFYCMAYLFKNGMQSDRDYLQFLRQLADKYFYDVYLNQGCLNERNQPLPNAFDNVVLKNGRLNLNKVGVEGVDYKARFNEIYKQGTMDIPLYVFNYTDYKIWRKYSDELRGNKTKKGSCERSQFFDSLGCSDFELDPFNNFYFSRTRKSLEHFYPQEKAGEGKLLSSEGINCFGNFAMIGADANSSGSNWSPKAKLDHYSDEKADQVSVASLKFKIMMQMCQDNYTQELEGELDRGSGLEWNEDDMKVHQQKMLDIIISDKQ</sequence>
<name>A0A7K0KI84_9BACT</name>
<organism evidence="2 3">
    <name type="scientific">Hallella mizrahii</name>
    <dbReference type="NCBI Taxonomy" id="2606637"/>
    <lineage>
        <taxon>Bacteria</taxon>
        <taxon>Pseudomonadati</taxon>
        <taxon>Bacteroidota</taxon>
        <taxon>Bacteroidia</taxon>
        <taxon>Bacteroidales</taxon>
        <taxon>Prevotellaceae</taxon>
        <taxon>Hallella</taxon>
    </lineage>
</organism>
<feature type="domain" description="GmrSD restriction endonucleases N-terminal" evidence="1">
    <location>
        <begin position="18"/>
        <end position="204"/>
    </location>
</feature>
<dbReference type="Proteomes" id="UP000438914">
    <property type="component" value="Unassembled WGS sequence"/>
</dbReference>
<dbReference type="InterPro" id="IPR004919">
    <property type="entry name" value="GmrSD_N"/>
</dbReference>
<comment type="caution">
    <text evidence="2">The sequence shown here is derived from an EMBL/GenBank/DDBJ whole genome shotgun (WGS) entry which is preliminary data.</text>
</comment>
<reference evidence="2 3" key="1">
    <citation type="submission" date="2019-08" db="EMBL/GenBank/DDBJ databases">
        <title>In-depth cultivation of the pig gut microbiome towards novel bacterial diversity and tailored functional studies.</title>
        <authorList>
            <person name="Wylensek D."/>
            <person name="Hitch T.C.A."/>
            <person name="Clavel T."/>
        </authorList>
    </citation>
    <scope>NUCLEOTIDE SEQUENCE [LARGE SCALE GENOMIC DNA]</scope>
    <source>
        <strain evidence="2 3">LKV-178-WT-2A</strain>
    </source>
</reference>
<keyword evidence="3" id="KW-1185">Reference proteome</keyword>
<dbReference type="Pfam" id="PF03235">
    <property type="entry name" value="GmrSD_N"/>
    <property type="match status" value="1"/>
</dbReference>
<gene>
    <name evidence="2" type="ORF">FYJ73_13085</name>
</gene>